<feature type="region of interest" description="Disordered" evidence="5">
    <location>
        <begin position="1"/>
        <end position="62"/>
    </location>
</feature>
<feature type="compositionally biased region" description="Polar residues" evidence="5">
    <location>
        <begin position="28"/>
        <end position="40"/>
    </location>
</feature>
<keyword evidence="8" id="KW-1185">Reference proteome</keyword>
<evidence type="ECO:0000313" key="7">
    <source>
        <dbReference type="EnsemblPlants" id="Kaladp0648s0005.1.v1.1.CDS.1"/>
    </source>
</evidence>
<dbReference type="GO" id="GO:0006357">
    <property type="term" value="P:regulation of transcription by RNA polymerase II"/>
    <property type="evidence" value="ECO:0007669"/>
    <property type="project" value="TreeGrafter"/>
</dbReference>
<dbReference type="InterPro" id="IPR003656">
    <property type="entry name" value="Znf_BED"/>
</dbReference>
<evidence type="ECO:0000256" key="1">
    <source>
        <dbReference type="ARBA" id="ARBA00022723"/>
    </source>
</evidence>
<keyword evidence="3" id="KW-0862">Zinc</keyword>
<dbReference type="Pfam" id="PF02892">
    <property type="entry name" value="zf-BED"/>
    <property type="match status" value="1"/>
</dbReference>
<proteinExistence type="predicted"/>
<dbReference type="AlphaFoldDB" id="A0A7N0VG81"/>
<feature type="domain" description="BED-type" evidence="6">
    <location>
        <begin position="65"/>
        <end position="120"/>
    </location>
</feature>
<dbReference type="SMART" id="SM00614">
    <property type="entry name" value="ZnF_BED"/>
    <property type="match status" value="1"/>
</dbReference>
<dbReference type="SUPFAM" id="SSF57667">
    <property type="entry name" value="beta-beta-alpha zinc fingers"/>
    <property type="match status" value="1"/>
</dbReference>
<sequence length="222" mass="25661">MEDDLVRGDNIANPRDSSQLLEVEESSAESPSNRNMAARQNETDTQTHDQEDAIENSGYGRRPRKKVSKVWDDFEEYKVGGILIGIKCKHCKHVFKASKSGTTTQFKRHLQTCPRRSFVISGQPQLSLQVGSSTGNNLQPWKYDHSRIRELMSHMVMVHELLFKFAEYEVFNMLMKESYPEFRKVSRTTLKNDCIVSYNNEKKRLIALLNSVKRVSITTDIW</sequence>
<dbReference type="InterPro" id="IPR036236">
    <property type="entry name" value="Znf_C2H2_sf"/>
</dbReference>
<name>A0A7N0VG81_KALFE</name>
<dbReference type="InterPro" id="IPR053031">
    <property type="entry name" value="Cuticle_assoc_protein"/>
</dbReference>
<evidence type="ECO:0000256" key="2">
    <source>
        <dbReference type="ARBA" id="ARBA00022771"/>
    </source>
</evidence>
<dbReference type="EnsemblPlants" id="Kaladp0648s0005.1.v1.1">
    <property type="protein sequence ID" value="Kaladp0648s0005.1.v1.1.CDS.1"/>
    <property type="gene ID" value="Kaladp0648s0005.v1.1"/>
</dbReference>
<evidence type="ECO:0000259" key="6">
    <source>
        <dbReference type="PROSITE" id="PS50808"/>
    </source>
</evidence>
<dbReference type="Proteomes" id="UP000594263">
    <property type="component" value="Unplaced"/>
</dbReference>
<evidence type="ECO:0000256" key="5">
    <source>
        <dbReference type="SAM" id="MobiDB-lite"/>
    </source>
</evidence>
<organism evidence="7 8">
    <name type="scientific">Kalanchoe fedtschenkoi</name>
    <name type="common">Lavender scallops</name>
    <name type="synonym">South American air plant</name>
    <dbReference type="NCBI Taxonomy" id="63787"/>
    <lineage>
        <taxon>Eukaryota</taxon>
        <taxon>Viridiplantae</taxon>
        <taxon>Streptophyta</taxon>
        <taxon>Embryophyta</taxon>
        <taxon>Tracheophyta</taxon>
        <taxon>Spermatophyta</taxon>
        <taxon>Magnoliopsida</taxon>
        <taxon>eudicotyledons</taxon>
        <taxon>Gunneridae</taxon>
        <taxon>Pentapetalae</taxon>
        <taxon>Saxifragales</taxon>
        <taxon>Crassulaceae</taxon>
        <taxon>Kalanchoe</taxon>
    </lineage>
</organism>
<feature type="compositionally biased region" description="Basic and acidic residues" evidence="5">
    <location>
        <begin position="41"/>
        <end position="51"/>
    </location>
</feature>
<dbReference type="GO" id="GO:0008270">
    <property type="term" value="F:zinc ion binding"/>
    <property type="evidence" value="ECO:0007669"/>
    <property type="project" value="UniProtKB-KW"/>
</dbReference>
<dbReference type="GO" id="GO:0005634">
    <property type="term" value="C:nucleus"/>
    <property type="evidence" value="ECO:0007669"/>
    <property type="project" value="TreeGrafter"/>
</dbReference>
<dbReference type="GO" id="GO:1990837">
    <property type="term" value="F:sequence-specific double-stranded DNA binding"/>
    <property type="evidence" value="ECO:0007669"/>
    <property type="project" value="TreeGrafter"/>
</dbReference>
<keyword evidence="2 4" id="KW-0863">Zinc-finger</keyword>
<accession>A0A7N0VG81</accession>
<keyword evidence="1" id="KW-0479">Metal-binding</keyword>
<evidence type="ECO:0000313" key="8">
    <source>
        <dbReference type="Proteomes" id="UP000594263"/>
    </source>
</evidence>
<dbReference type="PROSITE" id="PS50808">
    <property type="entry name" value="ZF_BED"/>
    <property type="match status" value="1"/>
</dbReference>
<dbReference type="OMA" id="HICEIVS"/>
<evidence type="ECO:0000256" key="4">
    <source>
        <dbReference type="PROSITE-ProRule" id="PRU00027"/>
    </source>
</evidence>
<dbReference type="PANTHER" id="PTHR34396:SF25">
    <property type="entry name" value="BOUNDARY ELEMENT ASSOCIATED FACTOR"/>
    <property type="match status" value="1"/>
</dbReference>
<dbReference type="Gramene" id="Kaladp0648s0005.1.v1.1">
    <property type="protein sequence ID" value="Kaladp0648s0005.1.v1.1.CDS.1"/>
    <property type="gene ID" value="Kaladp0648s0005.v1.1"/>
</dbReference>
<dbReference type="PANTHER" id="PTHR34396">
    <property type="entry name" value="OS03G0264950 PROTEIN-RELATED"/>
    <property type="match status" value="1"/>
</dbReference>
<evidence type="ECO:0000256" key="3">
    <source>
        <dbReference type="ARBA" id="ARBA00022833"/>
    </source>
</evidence>
<protein>
    <recommendedName>
        <fullName evidence="6">BED-type domain-containing protein</fullName>
    </recommendedName>
</protein>
<reference evidence="7" key="1">
    <citation type="submission" date="2021-01" db="UniProtKB">
        <authorList>
            <consortium name="EnsemblPlants"/>
        </authorList>
    </citation>
    <scope>IDENTIFICATION</scope>
</reference>